<evidence type="ECO:0000313" key="4">
    <source>
        <dbReference type="Proteomes" id="UP000032360"/>
    </source>
</evidence>
<protein>
    <submittedName>
        <fullName evidence="3">Flagellar basal body rod modification protein</fullName>
    </submittedName>
</protein>
<dbReference type="STRING" id="1280514.AXFE_26200"/>
<dbReference type="PATRIC" id="fig|1280514.3.peg.3434"/>
<keyword evidence="2" id="KW-1005">Bacterial flagellum biogenesis</keyword>
<dbReference type="InterPro" id="IPR005648">
    <property type="entry name" value="FlgD"/>
</dbReference>
<gene>
    <name evidence="3" type="ORF">AXFE_26200</name>
</gene>
<dbReference type="Proteomes" id="UP000032360">
    <property type="component" value="Unassembled WGS sequence"/>
</dbReference>
<dbReference type="EMBL" id="JXYS01000080">
    <property type="protein sequence ID" value="KJF16557.1"/>
    <property type="molecule type" value="Genomic_DNA"/>
</dbReference>
<comment type="caution">
    <text evidence="3">The sequence shown here is derived from an EMBL/GenBank/DDBJ whole genome shotgun (WGS) entry which is preliminary data.</text>
</comment>
<keyword evidence="3" id="KW-0282">Flagellum</keyword>
<keyword evidence="3" id="KW-0969">Cilium</keyword>
<evidence type="ECO:0000256" key="1">
    <source>
        <dbReference type="ARBA" id="ARBA00010577"/>
    </source>
</evidence>
<dbReference type="AlphaFoldDB" id="A0A0D8HFJ2"/>
<dbReference type="Pfam" id="PF03963">
    <property type="entry name" value="FlgD"/>
    <property type="match status" value="1"/>
</dbReference>
<proteinExistence type="inferred from homology"/>
<sequence>MNSSEFLQLLVAQLQNQNPLNPTNPTTFVTQTAQLTMVQALQAVQTSSAQTNQEMGVMASTSMIGKTVSGTLSNGTPFSGLVSSVSVTASGPNLNVGSQSVPLASVSSVS</sequence>
<name>A0A0D8HFJ2_9ACTN</name>
<dbReference type="GO" id="GO:0044781">
    <property type="term" value="P:bacterial-type flagellum organization"/>
    <property type="evidence" value="ECO:0007669"/>
    <property type="project" value="UniProtKB-KW"/>
</dbReference>
<organism evidence="3 4">
    <name type="scientific">Acidithrix ferrooxidans</name>
    <dbReference type="NCBI Taxonomy" id="1280514"/>
    <lineage>
        <taxon>Bacteria</taxon>
        <taxon>Bacillati</taxon>
        <taxon>Actinomycetota</taxon>
        <taxon>Acidimicrobiia</taxon>
        <taxon>Acidimicrobiales</taxon>
        <taxon>Acidimicrobiaceae</taxon>
        <taxon>Acidithrix</taxon>
    </lineage>
</organism>
<keyword evidence="3" id="KW-0966">Cell projection</keyword>
<keyword evidence="4" id="KW-1185">Reference proteome</keyword>
<reference evidence="3 4" key="1">
    <citation type="submission" date="2015-01" db="EMBL/GenBank/DDBJ databases">
        <title>Draft genome of the acidophilic iron oxidizer Acidithrix ferrooxidans strain Py-F3.</title>
        <authorList>
            <person name="Poehlein A."/>
            <person name="Eisen S."/>
            <person name="Schloemann M."/>
            <person name="Johnson B.D."/>
            <person name="Daniel R."/>
            <person name="Muehling M."/>
        </authorList>
    </citation>
    <scope>NUCLEOTIDE SEQUENCE [LARGE SCALE GENOMIC DNA]</scope>
    <source>
        <strain evidence="3 4">Py-F3</strain>
    </source>
</reference>
<evidence type="ECO:0000313" key="3">
    <source>
        <dbReference type="EMBL" id="KJF16557.1"/>
    </source>
</evidence>
<evidence type="ECO:0000256" key="2">
    <source>
        <dbReference type="ARBA" id="ARBA00022795"/>
    </source>
</evidence>
<accession>A0A0D8HFJ2</accession>
<comment type="similarity">
    <text evidence="1">Belongs to the FlgD family.</text>
</comment>